<evidence type="ECO:0000256" key="1">
    <source>
        <dbReference type="ARBA" id="ARBA00022723"/>
    </source>
</evidence>
<feature type="region of interest" description="Disordered" evidence="6">
    <location>
        <begin position="1"/>
        <end position="22"/>
    </location>
</feature>
<evidence type="ECO:0000313" key="9">
    <source>
        <dbReference type="Proteomes" id="UP001500192"/>
    </source>
</evidence>
<dbReference type="InterPro" id="IPR006680">
    <property type="entry name" value="Amidohydro-rel"/>
</dbReference>
<dbReference type="RefSeq" id="WP_346056664.1">
    <property type="nucleotide sequence ID" value="NZ_BAABIB010000168.1"/>
</dbReference>
<evidence type="ECO:0000256" key="2">
    <source>
        <dbReference type="ARBA" id="ARBA00022833"/>
    </source>
</evidence>
<dbReference type="SUPFAM" id="SSF51556">
    <property type="entry name" value="Metallo-dependent hydrolases"/>
    <property type="match status" value="1"/>
</dbReference>
<feature type="domain" description="Amidohydrolase-related" evidence="7">
    <location>
        <begin position="27"/>
        <end position="302"/>
    </location>
</feature>
<evidence type="ECO:0000256" key="4">
    <source>
        <dbReference type="ARBA" id="ARBA00036832"/>
    </source>
</evidence>
<keyword evidence="3" id="KW-0456">Lyase</keyword>
<dbReference type="EMBL" id="BAABIB010000168">
    <property type="protein sequence ID" value="GAA4669936.1"/>
    <property type="molecule type" value="Genomic_DNA"/>
</dbReference>
<dbReference type="PANTHER" id="PTHR21240">
    <property type="entry name" value="2-AMINO-3-CARBOXYLMUCONATE-6-SEMIALDEHYDE DECARBOXYLASE"/>
    <property type="match status" value="1"/>
</dbReference>
<dbReference type="InterPro" id="IPR032465">
    <property type="entry name" value="ACMSD"/>
</dbReference>
<dbReference type="Pfam" id="PF04909">
    <property type="entry name" value="Amidohydro_2"/>
    <property type="match status" value="1"/>
</dbReference>
<proteinExistence type="predicted"/>
<dbReference type="Proteomes" id="UP001500192">
    <property type="component" value="Unassembled WGS sequence"/>
</dbReference>
<protein>
    <recommendedName>
        <fullName evidence="5">6-methylsalicylate decarboxylase</fullName>
        <ecNumber evidence="5">4.1.1.52</ecNumber>
    </recommendedName>
</protein>
<dbReference type="Gene3D" id="3.20.20.140">
    <property type="entry name" value="Metal-dependent hydrolases"/>
    <property type="match status" value="1"/>
</dbReference>
<sequence length="343" mass="35932">MMKSSEQWDDGPGPTTPGERPLRGWLDVHAHYTTEHYGQACEASGHGQPDGMPGLPQWSSDAALELMAQTGTAAAVLSISSPGVHFGDASPAADAAARDLAAHVNDSGAAMVARRPDRFGLSAVLPLPDVDGALAELTRAYDELGADAVALLTNYHGRYLSDPVFAPVLAELDARGSVVTLHPTSPPGWEGTALGRPRPMIEFPFDTTRCVVDLALSGTLAAYPGIRWIIPHAGAVLPALAHRVTVLSLLTGEPTDFPAVLSGLYYDLAGTPLPVAVDGLLAVATPDRLLYGSDFPFTPAPAVGHLAGELRRSPALRDACFDLDSGSPAAELFPRLVKSPRDS</sequence>
<name>A0ABP8VT19_9PSEU</name>
<gene>
    <name evidence="8" type="ORF">GCM10023214_75620</name>
</gene>
<dbReference type="InterPro" id="IPR032466">
    <property type="entry name" value="Metal_Hydrolase"/>
</dbReference>
<evidence type="ECO:0000256" key="5">
    <source>
        <dbReference type="ARBA" id="ARBA00038889"/>
    </source>
</evidence>
<evidence type="ECO:0000313" key="8">
    <source>
        <dbReference type="EMBL" id="GAA4669936.1"/>
    </source>
</evidence>
<keyword evidence="2" id="KW-0862">Zinc</keyword>
<comment type="catalytic activity">
    <reaction evidence="4">
        <text>6-methylsalicylate + H(+) = 3-methylphenol + CO2</text>
        <dbReference type="Rhea" id="RHEA:23112"/>
        <dbReference type="ChEBI" id="CHEBI:15378"/>
        <dbReference type="ChEBI" id="CHEBI:16526"/>
        <dbReference type="ChEBI" id="CHEBI:17231"/>
        <dbReference type="ChEBI" id="CHEBI:36658"/>
        <dbReference type="EC" id="4.1.1.52"/>
    </reaction>
    <physiologicalReaction direction="left-to-right" evidence="4">
        <dbReference type="Rhea" id="RHEA:23113"/>
    </physiologicalReaction>
</comment>
<evidence type="ECO:0000259" key="7">
    <source>
        <dbReference type="Pfam" id="PF04909"/>
    </source>
</evidence>
<reference evidence="9" key="1">
    <citation type="journal article" date="2019" name="Int. J. Syst. Evol. Microbiol.">
        <title>The Global Catalogue of Microorganisms (GCM) 10K type strain sequencing project: providing services to taxonomists for standard genome sequencing and annotation.</title>
        <authorList>
            <consortium name="The Broad Institute Genomics Platform"/>
            <consortium name="The Broad Institute Genome Sequencing Center for Infectious Disease"/>
            <person name="Wu L."/>
            <person name="Ma J."/>
        </authorList>
    </citation>
    <scope>NUCLEOTIDE SEQUENCE [LARGE SCALE GENOMIC DNA]</scope>
    <source>
        <strain evidence="9">JCM 18054</strain>
    </source>
</reference>
<keyword evidence="9" id="KW-1185">Reference proteome</keyword>
<dbReference type="EC" id="4.1.1.52" evidence="5"/>
<evidence type="ECO:0000256" key="3">
    <source>
        <dbReference type="ARBA" id="ARBA00023239"/>
    </source>
</evidence>
<evidence type="ECO:0000256" key="6">
    <source>
        <dbReference type="SAM" id="MobiDB-lite"/>
    </source>
</evidence>
<organism evidence="8 9">
    <name type="scientific">Amycolatopsis dongchuanensis</name>
    <dbReference type="NCBI Taxonomy" id="1070866"/>
    <lineage>
        <taxon>Bacteria</taxon>
        <taxon>Bacillati</taxon>
        <taxon>Actinomycetota</taxon>
        <taxon>Actinomycetes</taxon>
        <taxon>Pseudonocardiales</taxon>
        <taxon>Pseudonocardiaceae</taxon>
        <taxon>Amycolatopsis</taxon>
    </lineage>
</organism>
<comment type="caution">
    <text evidence="8">The sequence shown here is derived from an EMBL/GenBank/DDBJ whole genome shotgun (WGS) entry which is preliminary data.</text>
</comment>
<dbReference type="PANTHER" id="PTHR21240:SF29">
    <property type="entry name" value="AMIDOHYDROLASE-RELATED DOMAIN-CONTAINING PROTEIN"/>
    <property type="match status" value="1"/>
</dbReference>
<accession>A0ABP8VT19</accession>
<keyword evidence="1" id="KW-0479">Metal-binding</keyword>